<evidence type="ECO:0000313" key="16">
    <source>
        <dbReference type="EMBL" id="KAF2814966.1"/>
    </source>
</evidence>
<dbReference type="EMBL" id="MU003694">
    <property type="protein sequence ID" value="KAF2814966.1"/>
    <property type="molecule type" value="Genomic_DNA"/>
</dbReference>
<sequence length="154" mass="14926">MKSLAISVIAVLTTVDDVAAHQLTVSGGGSASPATVNFPGAYSASYPVTLINIHAVLSTYVVSSPAVYSGGSKTVAGSGCNSVVATRIPNTTLKTSASPVSTSVSGGGGNSAGCTAVKYDQCGGETFSGCATCAGVWDPDSGGLSAKLNGTASI</sequence>
<organism evidence="16">
    <name type="scientific">Mytilinidion resinicola</name>
    <dbReference type="NCBI Taxonomy" id="574789"/>
    <lineage>
        <taxon>Eukaryota</taxon>
        <taxon>Fungi</taxon>
        <taxon>Dikarya</taxon>
        <taxon>Ascomycota</taxon>
        <taxon>Pezizomycotina</taxon>
        <taxon>Dothideomycetes</taxon>
        <taxon>Pleosporomycetidae</taxon>
        <taxon>Mytilinidiales</taxon>
        <taxon>Mytilinidiaceae</taxon>
        <taxon>Mytilinidion</taxon>
    </lineage>
</organism>
<evidence type="ECO:0000256" key="15">
    <source>
        <dbReference type="SAM" id="SignalP"/>
    </source>
</evidence>
<keyword evidence="11" id="KW-0624">Polysaccharide degradation</keyword>
<feature type="chain" id="PRO_5044629537" description="lytic cellulose monooxygenase (C4-dehydrogenating)" evidence="15">
    <location>
        <begin position="21"/>
        <end position="154"/>
    </location>
</feature>
<evidence type="ECO:0000256" key="6">
    <source>
        <dbReference type="ARBA" id="ARBA00023001"/>
    </source>
</evidence>
<dbReference type="GO" id="GO:0005576">
    <property type="term" value="C:extracellular region"/>
    <property type="evidence" value="ECO:0007669"/>
    <property type="project" value="UniProtKB-SubCell"/>
</dbReference>
<evidence type="ECO:0000256" key="4">
    <source>
        <dbReference type="ARBA" id="ARBA00022723"/>
    </source>
</evidence>
<evidence type="ECO:0000256" key="7">
    <source>
        <dbReference type="ARBA" id="ARBA00023002"/>
    </source>
</evidence>
<comment type="cofactor">
    <cofactor evidence="1">
        <name>Cu(2+)</name>
        <dbReference type="ChEBI" id="CHEBI:29036"/>
    </cofactor>
</comment>
<keyword evidence="3" id="KW-0964">Secreted</keyword>
<keyword evidence="9" id="KW-0503">Monooxygenase</keyword>
<dbReference type="EC" id="1.14.99.56" evidence="14"/>
<dbReference type="PANTHER" id="PTHR33353:SF9">
    <property type="entry name" value="ENDOGLUCANASE II"/>
    <property type="match status" value="1"/>
</dbReference>
<dbReference type="AlphaFoldDB" id="A0A6A6Z1D0"/>
<dbReference type="GO" id="GO:0004497">
    <property type="term" value="F:monooxygenase activity"/>
    <property type="evidence" value="ECO:0007669"/>
    <property type="project" value="UniProtKB-KW"/>
</dbReference>
<accession>A0A6A6Z1D0</accession>
<protein>
    <recommendedName>
        <fullName evidence="14">lytic cellulose monooxygenase (C4-dehydrogenating)</fullName>
        <ecNumber evidence="14">1.14.99.56</ecNumber>
    </recommendedName>
</protein>
<proteinExistence type="inferred from homology"/>
<keyword evidence="6" id="KW-0136">Cellulose degradation</keyword>
<dbReference type="GO" id="GO:0046872">
    <property type="term" value="F:metal ion binding"/>
    <property type="evidence" value="ECO:0007669"/>
    <property type="project" value="UniProtKB-KW"/>
</dbReference>
<name>A0A6A6Z1D0_9PEZI</name>
<evidence type="ECO:0000256" key="9">
    <source>
        <dbReference type="ARBA" id="ARBA00023033"/>
    </source>
</evidence>
<evidence type="ECO:0000256" key="13">
    <source>
        <dbReference type="ARBA" id="ARBA00045077"/>
    </source>
</evidence>
<keyword evidence="8" id="KW-0186">Copper</keyword>
<keyword evidence="5 15" id="KW-0732">Signal</keyword>
<evidence type="ECO:0000256" key="12">
    <source>
        <dbReference type="ARBA" id="ARBA00044502"/>
    </source>
</evidence>
<keyword evidence="7" id="KW-0560">Oxidoreductase</keyword>
<keyword evidence="17" id="KW-1185">Reference proteome</keyword>
<evidence type="ECO:0000313" key="18">
    <source>
        <dbReference type="RefSeq" id="XP_033581930.1"/>
    </source>
</evidence>
<evidence type="ECO:0000256" key="1">
    <source>
        <dbReference type="ARBA" id="ARBA00001973"/>
    </source>
</evidence>
<dbReference type="OrthoDB" id="3238762at2759"/>
<comment type="catalytic activity">
    <reaction evidence="13">
        <text>[(1-&gt;4)-beta-D-glucosyl]n+m + reduced acceptor + O2 = 4-dehydro-beta-D-glucosyl-[(1-&gt;4)-beta-D-glucosyl]n-1 + [(1-&gt;4)-beta-D-glucosyl]m + acceptor + H2O.</text>
        <dbReference type="EC" id="1.14.99.56"/>
    </reaction>
</comment>
<dbReference type="GO" id="GO:0030245">
    <property type="term" value="P:cellulose catabolic process"/>
    <property type="evidence" value="ECO:0007669"/>
    <property type="project" value="UniProtKB-KW"/>
</dbReference>
<keyword evidence="10" id="KW-0119">Carbohydrate metabolism</keyword>
<evidence type="ECO:0000256" key="10">
    <source>
        <dbReference type="ARBA" id="ARBA00023277"/>
    </source>
</evidence>
<evidence type="ECO:0000313" key="17">
    <source>
        <dbReference type="Proteomes" id="UP000504636"/>
    </source>
</evidence>
<keyword evidence="4" id="KW-0479">Metal-binding</keyword>
<reference evidence="16 18" key="1">
    <citation type="journal article" date="2020" name="Stud. Mycol.">
        <title>101 Dothideomycetes genomes: a test case for predicting lifestyles and emergence of pathogens.</title>
        <authorList>
            <person name="Haridas S."/>
            <person name="Albert R."/>
            <person name="Binder M."/>
            <person name="Bloem J."/>
            <person name="Labutti K."/>
            <person name="Salamov A."/>
            <person name="Andreopoulos B."/>
            <person name="Baker S."/>
            <person name="Barry K."/>
            <person name="Bills G."/>
            <person name="Bluhm B."/>
            <person name="Cannon C."/>
            <person name="Castanera R."/>
            <person name="Culley D."/>
            <person name="Daum C."/>
            <person name="Ezra D."/>
            <person name="Gonzalez J."/>
            <person name="Henrissat B."/>
            <person name="Kuo A."/>
            <person name="Liang C."/>
            <person name="Lipzen A."/>
            <person name="Lutzoni F."/>
            <person name="Magnuson J."/>
            <person name="Mondo S."/>
            <person name="Nolan M."/>
            <person name="Ohm R."/>
            <person name="Pangilinan J."/>
            <person name="Park H.-J."/>
            <person name="Ramirez L."/>
            <person name="Alfaro M."/>
            <person name="Sun H."/>
            <person name="Tritt A."/>
            <person name="Yoshinaga Y."/>
            <person name="Zwiers L.-H."/>
            <person name="Turgeon B."/>
            <person name="Goodwin S."/>
            <person name="Spatafora J."/>
            <person name="Crous P."/>
            <person name="Grigoriev I."/>
        </authorList>
    </citation>
    <scope>NUCLEOTIDE SEQUENCE</scope>
    <source>
        <strain evidence="16 18">CBS 304.34</strain>
    </source>
</reference>
<evidence type="ECO:0000256" key="2">
    <source>
        <dbReference type="ARBA" id="ARBA00004613"/>
    </source>
</evidence>
<gene>
    <name evidence="16 18" type="ORF">BDZ99DRAFT_515730</name>
</gene>
<dbReference type="PANTHER" id="PTHR33353">
    <property type="entry name" value="PUTATIVE (AFU_ORTHOLOGUE AFUA_1G12560)-RELATED"/>
    <property type="match status" value="1"/>
</dbReference>
<dbReference type="InterPro" id="IPR049892">
    <property type="entry name" value="AA9"/>
</dbReference>
<evidence type="ECO:0000256" key="11">
    <source>
        <dbReference type="ARBA" id="ARBA00023326"/>
    </source>
</evidence>
<dbReference type="Proteomes" id="UP000504636">
    <property type="component" value="Unplaced"/>
</dbReference>
<evidence type="ECO:0000256" key="14">
    <source>
        <dbReference type="ARBA" id="ARBA00047174"/>
    </source>
</evidence>
<evidence type="ECO:0000256" key="5">
    <source>
        <dbReference type="ARBA" id="ARBA00022729"/>
    </source>
</evidence>
<evidence type="ECO:0000256" key="3">
    <source>
        <dbReference type="ARBA" id="ARBA00022525"/>
    </source>
</evidence>
<reference evidence="18" key="2">
    <citation type="submission" date="2020-04" db="EMBL/GenBank/DDBJ databases">
        <authorList>
            <consortium name="NCBI Genome Project"/>
        </authorList>
    </citation>
    <scope>NUCLEOTIDE SEQUENCE</scope>
    <source>
        <strain evidence="18">CBS 304.34</strain>
    </source>
</reference>
<evidence type="ECO:0000256" key="8">
    <source>
        <dbReference type="ARBA" id="ARBA00023008"/>
    </source>
</evidence>
<comment type="subcellular location">
    <subcellularLocation>
        <location evidence="2">Secreted</location>
    </subcellularLocation>
</comment>
<reference evidence="18" key="3">
    <citation type="submission" date="2025-04" db="UniProtKB">
        <authorList>
            <consortium name="RefSeq"/>
        </authorList>
    </citation>
    <scope>IDENTIFICATION</scope>
    <source>
        <strain evidence="18">CBS 304.34</strain>
    </source>
</reference>
<dbReference type="Gene3D" id="2.70.50.70">
    <property type="match status" value="1"/>
</dbReference>
<feature type="signal peptide" evidence="15">
    <location>
        <begin position="1"/>
        <end position="20"/>
    </location>
</feature>
<dbReference type="GeneID" id="54465893"/>
<dbReference type="RefSeq" id="XP_033581930.1">
    <property type="nucleotide sequence ID" value="XM_033725000.1"/>
</dbReference>
<comment type="similarity">
    <text evidence="12">Belongs to the polysaccharide monooxygenase AA9 family.</text>
</comment>